<dbReference type="PANTHER" id="PTHR33204:SF39">
    <property type="entry name" value="TRANSCRIPTIONAL REGULATORY PROTEIN"/>
    <property type="match status" value="1"/>
</dbReference>
<dbReference type="PANTHER" id="PTHR33204">
    <property type="entry name" value="TRANSCRIPTIONAL REGULATOR, MARR FAMILY"/>
    <property type="match status" value="1"/>
</dbReference>
<evidence type="ECO:0000256" key="1">
    <source>
        <dbReference type="ARBA" id="ARBA00023015"/>
    </source>
</evidence>
<organism evidence="5 6">
    <name type="scientific">Sphingobium lactosutens DS20</name>
    <dbReference type="NCBI Taxonomy" id="1331060"/>
    <lineage>
        <taxon>Bacteria</taxon>
        <taxon>Pseudomonadati</taxon>
        <taxon>Pseudomonadota</taxon>
        <taxon>Alphaproteobacteria</taxon>
        <taxon>Sphingomonadales</taxon>
        <taxon>Sphingomonadaceae</taxon>
        <taxon>Sphingobium</taxon>
    </lineage>
</organism>
<evidence type="ECO:0000313" key="6">
    <source>
        <dbReference type="Proteomes" id="UP000015531"/>
    </source>
</evidence>
<keyword evidence="6" id="KW-1185">Reference proteome</keyword>
<dbReference type="Pfam" id="PF01638">
    <property type="entry name" value="HxlR"/>
    <property type="match status" value="1"/>
</dbReference>
<feature type="domain" description="HTH hxlR-type" evidence="4">
    <location>
        <begin position="30"/>
        <end position="134"/>
    </location>
</feature>
<evidence type="ECO:0000256" key="3">
    <source>
        <dbReference type="ARBA" id="ARBA00023163"/>
    </source>
</evidence>
<dbReference type="OrthoDB" id="9800350at2"/>
<keyword evidence="2" id="KW-0238">DNA-binding</keyword>
<dbReference type="InterPro" id="IPR036390">
    <property type="entry name" value="WH_DNA-bd_sf"/>
</dbReference>
<dbReference type="Proteomes" id="UP000015531">
    <property type="component" value="Unassembled WGS sequence"/>
</dbReference>
<dbReference type="AlphaFoldDB" id="T0HL27"/>
<proteinExistence type="predicted"/>
<evidence type="ECO:0000259" key="4">
    <source>
        <dbReference type="PROSITE" id="PS51118"/>
    </source>
</evidence>
<name>T0HL27_9SPHN</name>
<sequence>MKNRISDPLEQPAFTALALEMARHGTDPASPPRSVMAMLGDRWTSLILLVLRHGDLRHADLRRVLAALSYEQDISQRVLTLKLRALERDGFVIRTVTDDIPPKVSYRLSDLGIELAAESERMIAWINDRSSGIIAARDRYDHSRSDSY</sequence>
<evidence type="ECO:0000313" key="5">
    <source>
        <dbReference type="EMBL" id="EQB12843.1"/>
    </source>
</evidence>
<reference evidence="5 6" key="1">
    <citation type="journal article" date="2013" name="Genome Announc.">
        <title>Draft Genome Sequence of Sphingobium lactosutens Strain DS20T, Isolated from a Hexachlorocyclohexane Dumpsite.</title>
        <authorList>
            <person name="Kumar R."/>
            <person name="Dwivedi V."/>
            <person name="Negi V."/>
            <person name="Khurana J.P."/>
            <person name="Lal R."/>
        </authorList>
    </citation>
    <scope>NUCLEOTIDE SEQUENCE [LARGE SCALE GENOMIC DNA]</scope>
    <source>
        <strain evidence="5 6">DS20</strain>
    </source>
</reference>
<dbReference type="RefSeq" id="WP_021227341.1">
    <property type="nucleotide sequence ID" value="NZ_ATDP01000101.1"/>
</dbReference>
<dbReference type="EMBL" id="ATDP01000101">
    <property type="protein sequence ID" value="EQB12843.1"/>
    <property type="molecule type" value="Genomic_DNA"/>
</dbReference>
<gene>
    <name evidence="5" type="ORF">RLDS_18890</name>
</gene>
<dbReference type="InterPro" id="IPR002577">
    <property type="entry name" value="HTH_HxlR"/>
</dbReference>
<dbReference type="InterPro" id="IPR036388">
    <property type="entry name" value="WH-like_DNA-bd_sf"/>
</dbReference>
<dbReference type="eggNOG" id="COG1733">
    <property type="taxonomic scope" value="Bacteria"/>
</dbReference>
<dbReference type="PATRIC" id="fig|1331060.3.peg.3647"/>
<keyword evidence="1" id="KW-0805">Transcription regulation</keyword>
<dbReference type="PROSITE" id="PS51118">
    <property type="entry name" value="HTH_HXLR"/>
    <property type="match status" value="1"/>
</dbReference>
<protein>
    <recommendedName>
        <fullName evidence="4">HTH hxlR-type domain-containing protein</fullName>
    </recommendedName>
</protein>
<dbReference type="SUPFAM" id="SSF46785">
    <property type="entry name" value="Winged helix' DNA-binding domain"/>
    <property type="match status" value="1"/>
</dbReference>
<dbReference type="GO" id="GO:0003677">
    <property type="term" value="F:DNA binding"/>
    <property type="evidence" value="ECO:0007669"/>
    <property type="project" value="UniProtKB-KW"/>
</dbReference>
<dbReference type="Gene3D" id="1.10.10.10">
    <property type="entry name" value="Winged helix-like DNA-binding domain superfamily/Winged helix DNA-binding domain"/>
    <property type="match status" value="1"/>
</dbReference>
<comment type="caution">
    <text evidence="5">The sequence shown here is derived from an EMBL/GenBank/DDBJ whole genome shotgun (WGS) entry which is preliminary data.</text>
</comment>
<accession>T0HL27</accession>
<keyword evidence="3" id="KW-0804">Transcription</keyword>
<evidence type="ECO:0000256" key="2">
    <source>
        <dbReference type="ARBA" id="ARBA00023125"/>
    </source>
</evidence>